<feature type="domain" description="DRBM" evidence="3">
    <location>
        <begin position="443"/>
        <end position="517"/>
    </location>
</feature>
<dbReference type="GO" id="GO:0005737">
    <property type="term" value="C:cytoplasm"/>
    <property type="evidence" value="ECO:0007669"/>
    <property type="project" value="TreeGrafter"/>
</dbReference>
<feature type="domain" description="A to I editase" evidence="4">
    <location>
        <begin position="635"/>
        <end position="924"/>
    </location>
</feature>
<keyword evidence="6" id="KW-1185">Reference proteome</keyword>
<evidence type="ECO:0000313" key="6">
    <source>
        <dbReference type="Proteomes" id="UP000031036"/>
    </source>
</evidence>
<evidence type="ECO:0000256" key="2">
    <source>
        <dbReference type="SAM" id="MobiDB-lite"/>
    </source>
</evidence>
<dbReference type="PROSITE" id="PS50141">
    <property type="entry name" value="A_DEAMIN_EDITASE"/>
    <property type="match status" value="1"/>
</dbReference>
<dbReference type="CDD" id="cd00048">
    <property type="entry name" value="DSRM_SF"/>
    <property type="match status" value="1"/>
</dbReference>
<proteinExistence type="predicted"/>
<dbReference type="InterPro" id="IPR002466">
    <property type="entry name" value="A_deamin"/>
</dbReference>
<feature type="region of interest" description="Disordered" evidence="2">
    <location>
        <begin position="229"/>
        <end position="248"/>
    </location>
</feature>
<accession>A0A0B2VRI4</accession>
<evidence type="ECO:0000259" key="4">
    <source>
        <dbReference type="PROSITE" id="PS50141"/>
    </source>
</evidence>
<dbReference type="SMART" id="SM00552">
    <property type="entry name" value="ADEAMc"/>
    <property type="match status" value="1"/>
</dbReference>
<evidence type="ECO:0000256" key="1">
    <source>
        <dbReference type="PROSITE-ProRule" id="PRU00266"/>
    </source>
</evidence>
<dbReference type="GO" id="GO:0006382">
    <property type="term" value="P:adenosine to inosine editing"/>
    <property type="evidence" value="ECO:0007669"/>
    <property type="project" value="TreeGrafter"/>
</dbReference>
<dbReference type="GO" id="GO:0003725">
    <property type="term" value="F:double-stranded RNA binding"/>
    <property type="evidence" value="ECO:0007669"/>
    <property type="project" value="TreeGrafter"/>
</dbReference>
<evidence type="ECO:0000259" key="3">
    <source>
        <dbReference type="PROSITE" id="PS50137"/>
    </source>
</evidence>
<dbReference type="AlphaFoldDB" id="A0A0B2VRI4"/>
<name>A0A0B2VRI4_TOXCA</name>
<dbReference type="OMA" id="RFICRIT"/>
<keyword evidence="1" id="KW-0694">RNA-binding</keyword>
<dbReference type="PROSITE" id="PS50137">
    <property type="entry name" value="DS_RBD"/>
    <property type="match status" value="1"/>
</dbReference>
<dbReference type="STRING" id="6265.A0A0B2VRI4"/>
<reference evidence="5 6" key="1">
    <citation type="submission" date="2014-11" db="EMBL/GenBank/DDBJ databases">
        <title>Genetic blueprint of the zoonotic pathogen Toxocara canis.</title>
        <authorList>
            <person name="Zhu X.-Q."/>
            <person name="Korhonen P.K."/>
            <person name="Cai H."/>
            <person name="Young N.D."/>
            <person name="Nejsum P."/>
            <person name="von Samson-Himmelstjerna G."/>
            <person name="Boag P.R."/>
            <person name="Tan P."/>
            <person name="Li Q."/>
            <person name="Min J."/>
            <person name="Yang Y."/>
            <person name="Wang X."/>
            <person name="Fang X."/>
            <person name="Hall R.S."/>
            <person name="Hofmann A."/>
            <person name="Sternberg P.W."/>
            <person name="Jex A.R."/>
            <person name="Gasser R.B."/>
        </authorList>
    </citation>
    <scope>NUCLEOTIDE SEQUENCE [LARGE SCALE GENOMIC DNA]</scope>
    <source>
        <strain evidence="5">PN_DK_2014</strain>
    </source>
</reference>
<dbReference type="GO" id="GO:0003726">
    <property type="term" value="F:double-stranded RNA adenosine deaminase activity"/>
    <property type="evidence" value="ECO:0007669"/>
    <property type="project" value="TreeGrafter"/>
</dbReference>
<dbReference type="Pfam" id="PF00035">
    <property type="entry name" value="dsrm"/>
    <property type="match status" value="1"/>
</dbReference>
<dbReference type="InterPro" id="IPR014720">
    <property type="entry name" value="dsRBD_dom"/>
</dbReference>
<gene>
    <name evidence="5" type="primary">ADARB2</name>
    <name evidence="5" type="ORF">Tcan_18748</name>
</gene>
<dbReference type="Pfam" id="PF02137">
    <property type="entry name" value="A_deamin"/>
    <property type="match status" value="1"/>
</dbReference>
<protein>
    <submittedName>
        <fullName evidence="5">Double-stranded RNA-specific editase B2</fullName>
    </submittedName>
</protein>
<dbReference type="GO" id="GO:0005730">
    <property type="term" value="C:nucleolus"/>
    <property type="evidence" value="ECO:0007669"/>
    <property type="project" value="TreeGrafter"/>
</dbReference>
<dbReference type="PANTHER" id="PTHR10910">
    <property type="entry name" value="EUKARYOTE SPECIFIC DSRNA BINDING PROTEIN"/>
    <property type="match status" value="1"/>
</dbReference>
<dbReference type="Gene3D" id="3.30.160.20">
    <property type="match status" value="1"/>
</dbReference>
<sequence length="931" mass="101929">MDGYGFAPGWSKASNMKQQKLGGGYGATQAAQMYYGETAGMTAPGSKYVPLAASGTNENAAAAVYGAAGAGYYGGQYAGYPPIGTSTPGARGGAQRGRGGWLGGRGRGQKLPDMKVPRFLCKFTVQGKNFSADASSKKIAKQSYGYSGFGALGALNNGSQMRVKKEKQYSTAGKTAAMILNELYPDFKDQCTYETLACERALKELRPDIVLDVPSFEEAEAGKRLAAMEANAGGDSEKTAAKKKKSDPLATSNSLHDYFLRLCREKEAETGVHYNPEFSFTELPAASSAKPHLKRFQCTLAMTEQGKVYSHEGVGKAAGKNWVIRQALIELFNVGHTELKAIERRAITLRPGNPVTVLLQALSFYDRTMRVDVDTADGKPPEPNSRFVAKITLDNEKTIIGPEEESKQKAKDAACLKVLTEELELSMPTAEDVTLKRAASVLSPCYALHHLMLKQNRSAPPDLVYSEAVDISEGVGKPPSFKCTLTVSGKDTFEGIGQSKKAAKSAAAEKALIQIFNLDMLSEDALEMFTVKRMKTDEALEFCSDVAEFVRTEYENLCHAQGCPLTTHIAAFVLISPEGERKMVSLGAGRNWVVDGRLLANSQGTMPKAVAEVRRRADDPKFVLISPEGERKMVSLGAGRNWVVDGRLLANSQGTVLIHMQSAVLARRGFVLYLHKQFENINDPNCVLERSPNSNKFRLKPGYKVVLYSAFPPVMHRPYGGGKQKLSCYTGNSRAHDVPDSLQTMDEISSTGQVNVMSVTDKMLKWNYLGVQGALLSYVLDPVYITHLCIGSPTHDGHLMQAVLLRFGETRKDELVVKSAHKGIRAQGEMYHDWVDGIGTIERLDPSTGRTVTGSPSRLCKSELFESWSRVLSKAGEDMKPLWSCSEAKRGESVYMNLLDNFITQLKVSELGQWQRKDQAIDWFQLVSFDE</sequence>
<dbReference type="SUPFAM" id="SSF54768">
    <property type="entry name" value="dsRNA-binding domain-like"/>
    <property type="match status" value="1"/>
</dbReference>
<dbReference type="SMART" id="SM00358">
    <property type="entry name" value="DSRM"/>
    <property type="match status" value="2"/>
</dbReference>
<dbReference type="Proteomes" id="UP000031036">
    <property type="component" value="Unassembled WGS sequence"/>
</dbReference>
<evidence type="ECO:0000313" key="5">
    <source>
        <dbReference type="EMBL" id="KHN86156.1"/>
    </source>
</evidence>
<dbReference type="PANTHER" id="PTHR10910:SF144">
    <property type="entry name" value="A TO I EDITASE DOMAIN-CONTAINING PROTEIN-RELATED"/>
    <property type="match status" value="1"/>
</dbReference>
<organism evidence="5 6">
    <name type="scientific">Toxocara canis</name>
    <name type="common">Canine roundworm</name>
    <dbReference type="NCBI Taxonomy" id="6265"/>
    <lineage>
        <taxon>Eukaryota</taxon>
        <taxon>Metazoa</taxon>
        <taxon>Ecdysozoa</taxon>
        <taxon>Nematoda</taxon>
        <taxon>Chromadorea</taxon>
        <taxon>Rhabditida</taxon>
        <taxon>Spirurina</taxon>
        <taxon>Ascaridomorpha</taxon>
        <taxon>Ascaridoidea</taxon>
        <taxon>Toxocaridae</taxon>
        <taxon>Toxocara</taxon>
    </lineage>
</organism>
<dbReference type="GO" id="GO:0008251">
    <property type="term" value="F:tRNA-specific adenosine deaminase activity"/>
    <property type="evidence" value="ECO:0007669"/>
    <property type="project" value="TreeGrafter"/>
</dbReference>
<dbReference type="GO" id="GO:0006396">
    <property type="term" value="P:RNA processing"/>
    <property type="evidence" value="ECO:0007669"/>
    <property type="project" value="InterPro"/>
</dbReference>
<dbReference type="EMBL" id="JPKZ01000642">
    <property type="protein sequence ID" value="KHN86156.1"/>
    <property type="molecule type" value="Genomic_DNA"/>
</dbReference>
<comment type="caution">
    <text evidence="5">The sequence shown here is derived from an EMBL/GenBank/DDBJ whole genome shotgun (WGS) entry which is preliminary data.</text>
</comment>
<dbReference type="OrthoDB" id="10268011at2759"/>